<dbReference type="AlphaFoldDB" id="A0A9W6JVQ9"/>
<dbReference type="EMBL" id="BSFM01000014">
    <property type="protein sequence ID" value="GLK84661.1"/>
    <property type="molecule type" value="Genomic_DNA"/>
</dbReference>
<gene>
    <name evidence="1" type="ORF">GCM10017653_27310</name>
</gene>
<dbReference type="RefSeq" id="WP_213364533.1">
    <property type="nucleotide sequence ID" value="NZ_BSFM01000014.1"/>
</dbReference>
<evidence type="ECO:0000313" key="1">
    <source>
        <dbReference type="EMBL" id="GLK84661.1"/>
    </source>
</evidence>
<reference evidence="1" key="1">
    <citation type="journal article" date="2014" name="Int. J. Syst. Evol. Microbiol.">
        <title>Complete genome sequence of Corynebacterium casei LMG S-19264T (=DSM 44701T), isolated from a smear-ripened cheese.</title>
        <authorList>
            <consortium name="US DOE Joint Genome Institute (JGI-PGF)"/>
            <person name="Walter F."/>
            <person name="Albersmeier A."/>
            <person name="Kalinowski J."/>
            <person name="Ruckert C."/>
        </authorList>
    </citation>
    <scope>NUCLEOTIDE SEQUENCE</scope>
    <source>
        <strain evidence="1">VKM B-2789</strain>
    </source>
</reference>
<name>A0A9W6JVQ9_9HYPH</name>
<evidence type="ECO:0000313" key="2">
    <source>
        <dbReference type="Proteomes" id="UP001143330"/>
    </source>
</evidence>
<dbReference type="Proteomes" id="UP001143330">
    <property type="component" value="Unassembled WGS sequence"/>
</dbReference>
<accession>A0A9W6JVQ9</accession>
<proteinExistence type="predicted"/>
<keyword evidence="2" id="KW-1185">Reference proteome</keyword>
<sequence length="183" mass="20466">MASFTLREFSDVISRAEARRNLKKLDNQFKGLAARGLLTQASAYFGPRGALLFPEIECYRARLLIALIEAGGIASDDLAQFNVAVGRSLPMVVASLGEASPPFWLMAVDRIRDPETDEVRASYPHWIRDDRPLGSLHTDLLQPDPEGFTLDTIGPIEMVQTVPVTRLLLPLWRQFRKHETAHA</sequence>
<comment type="caution">
    <text evidence="1">The sequence shown here is derived from an EMBL/GenBank/DDBJ whole genome shotgun (WGS) entry which is preliminary data.</text>
</comment>
<reference evidence="1" key="2">
    <citation type="submission" date="2023-01" db="EMBL/GenBank/DDBJ databases">
        <authorList>
            <person name="Sun Q."/>
            <person name="Evtushenko L."/>
        </authorList>
    </citation>
    <scope>NUCLEOTIDE SEQUENCE</scope>
    <source>
        <strain evidence="1">VKM B-2789</strain>
    </source>
</reference>
<protein>
    <submittedName>
        <fullName evidence="1">Uncharacterized protein</fullName>
    </submittedName>
</protein>
<organism evidence="1 2">
    <name type="scientific">Ancylobacter defluvii</name>
    <dbReference type="NCBI Taxonomy" id="1282440"/>
    <lineage>
        <taxon>Bacteria</taxon>
        <taxon>Pseudomonadati</taxon>
        <taxon>Pseudomonadota</taxon>
        <taxon>Alphaproteobacteria</taxon>
        <taxon>Hyphomicrobiales</taxon>
        <taxon>Xanthobacteraceae</taxon>
        <taxon>Ancylobacter</taxon>
    </lineage>
</organism>